<comment type="caution">
    <text evidence="2">The sequence shown here is derived from an EMBL/GenBank/DDBJ whole genome shotgun (WGS) entry which is preliminary data.</text>
</comment>
<gene>
    <name evidence="2" type="ORF">HNQ40_000100</name>
</gene>
<dbReference type="InterPro" id="IPR045584">
    <property type="entry name" value="Pilin-like"/>
</dbReference>
<dbReference type="AlphaFoldDB" id="A0A7X0LJ11"/>
<sequence length="251" mass="27718">MTRPCEKAFTLIELLVVISIIALLIGILLPALASARASARQIACGSNVRQTIVAHTTYTVDYDGYLVPMVTAPPSDLGFNDWSGILLVRDYVSDAAVYACPEDDIARSTAGLPLPADEYSIRSYGVNDMRFNQAALRGNGYRFPWPEYDNVAKTPVAGTKVERIYAIPSDIFLVGENYRYIEQNTGPGNRSFVTVPENESMFFFAADQHQAGGGNYGYVDGHAAFELFEDVDIYDPADHTQLLAGDPWRWK</sequence>
<keyword evidence="3" id="KW-1185">Reference proteome</keyword>
<feature type="transmembrane region" description="Helical" evidence="1">
    <location>
        <begin position="12"/>
        <end position="33"/>
    </location>
</feature>
<dbReference type="Proteomes" id="UP000541810">
    <property type="component" value="Unassembled WGS sequence"/>
</dbReference>
<name>A0A7X0LJ11_9BACT</name>
<organism evidence="2 3">
    <name type="scientific">Algisphaera agarilytica</name>
    <dbReference type="NCBI Taxonomy" id="1385975"/>
    <lineage>
        <taxon>Bacteria</taxon>
        <taxon>Pseudomonadati</taxon>
        <taxon>Planctomycetota</taxon>
        <taxon>Phycisphaerae</taxon>
        <taxon>Phycisphaerales</taxon>
        <taxon>Phycisphaeraceae</taxon>
        <taxon>Algisphaera</taxon>
    </lineage>
</organism>
<proteinExistence type="predicted"/>
<dbReference type="RefSeq" id="WP_184675298.1">
    <property type="nucleotide sequence ID" value="NZ_JACHGY010000001.1"/>
</dbReference>
<accession>A0A7X0LJ11</accession>
<dbReference type="Gene3D" id="3.30.700.10">
    <property type="entry name" value="Glycoprotein, Type 4 Pilin"/>
    <property type="match status" value="1"/>
</dbReference>
<dbReference type="InterPro" id="IPR012902">
    <property type="entry name" value="N_methyl_site"/>
</dbReference>
<dbReference type="PANTHER" id="PTHR30093:SF2">
    <property type="entry name" value="TYPE II SECRETION SYSTEM PROTEIN H"/>
    <property type="match status" value="1"/>
</dbReference>
<dbReference type="NCBIfam" id="TIGR02532">
    <property type="entry name" value="IV_pilin_GFxxxE"/>
    <property type="match status" value="1"/>
</dbReference>
<dbReference type="Pfam" id="PF07963">
    <property type="entry name" value="N_methyl"/>
    <property type="match status" value="1"/>
</dbReference>
<protein>
    <submittedName>
        <fullName evidence="2">Prepilin-type N-terminal cleavage/methylation domain-containing protein/prepilin-type processing-associated H-X9-DG protein</fullName>
    </submittedName>
</protein>
<keyword evidence="1" id="KW-1133">Transmembrane helix</keyword>
<dbReference type="PANTHER" id="PTHR30093">
    <property type="entry name" value="GENERAL SECRETION PATHWAY PROTEIN G"/>
    <property type="match status" value="1"/>
</dbReference>
<keyword evidence="1" id="KW-0812">Transmembrane</keyword>
<evidence type="ECO:0000256" key="1">
    <source>
        <dbReference type="SAM" id="Phobius"/>
    </source>
</evidence>
<evidence type="ECO:0000313" key="3">
    <source>
        <dbReference type="Proteomes" id="UP000541810"/>
    </source>
</evidence>
<dbReference type="EMBL" id="JACHGY010000001">
    <property type="protein sequence ID" value="MBB6428294.1"/>
    <property type="molecule type" value="Genomic_DNA"/>
</dbReference>
<reference evidence="2 3" key="1">
    <citation type="submission" date="2020-08" db="EMBL/GenBank/DDBJ databases">
        <title>Genomic Encyclopedia of Type Strains, Phase IV (KMG-IV): sequencing the most valuable type-strain genomes for metagenomic binning, comparative biology and taxonomic classification.</title>
        <authorList>
            <person name="Goeker M."/>
        </authorList>
    </citation>
    <scope>NUCLEOTIDE SEQUENCE [LARGE SCALE GENOMIC DNA]</scope>
    <source>
        <strain evidence="2 3">DSM 103725</strain>
    </source>
</reference>
<dbReference type="SUPFAM" id="SSF54523">
    <property type="entry name" value="Pili subunits"/>
    <property type="match status" value="1"/>
</dbReference>
<evidence type="ECO:0000313" key="2">
    <source>
        <dbReference type="EMBL" id="MBB6428294.1"/>
    </source>
</evidence>
<keyword evidence="1" id="KW-0472">Membrane</keyword>